<reference evidence="13 14" key="1">
    <citation type="journal article" date="2012" name="PLoS Pathog.">
        <title>Diverse lifestyles and strategies of plant pathogenesis encoded in the genomes of eighteen Dothideomycetes fungi.</title>
        <authorList>
            <person name="Ohm R.A."/>
            <person name="Feau N."/>
            <person name="Henrissat B."/>
            <person name="Schoch C.L."/>
            <person name="Horwitz B.A."/>
            <person name="Barry K.W."/>
            <person name="Condon B.J."/>
            <person name="Copeland A.C."/>
            <person name="Dhillon B."/>
            <person name="Glaser F."/>
            <person name="Hesse C.N."/>
            <person name="Kosti I."/>
            <person name="LaButti K."/>
            <person name="Lindquist E.A."/>
            <person name="Lucas S."/>
            <person name="Salamov A.A."/>
            <person name="Bradshaw R.E."/>
            <person name="Ciuffetti L."/>
            <person name="Hamelin R.C."/>
            <person name="Kema G.H.J."/>
            <person name="Lawrence C."/>
            <person name="Scott J.A."/>
            <person name="Spatafora J.W."/>
            <person name="Turgeon B.G."/>
            <person name="de Wit P.J.G.M."/>
            <person name="Zhong S."/>
            <person name="Goodwin S.B."/>
            <person name="Grigoriev I.V."/>
        </authorList>
    </citation>
    <scope>NUCLEOTIDE SEQUENCE [LARGE SCALE GENOMIC DNA]</scope>
    <source>
        <strain evidence="13 14">CIRAD86</strain>
    </source>
</reference>
<keyword evidence="10" id="KW-0326">Glycosidase</keyword>
<dbReference type="PANTHER" id="PTHR42715">
    <property type="entry name" value="BETA-GLUCOSIDASE"/>
    <property type="match status" value="1"/>
</dbReference>
<keyword evidence="9" id="KW-0325">Glycoprotein</keyword>
<keyword evidence="6" id="KW-0964">Secreted</keyword>
<keyword evidence="7 12" id="KW-0732">Signal</keyword>
<dbReference type="HOGENOM" id="CLU_1548295_0_0_1"/>
<dbReference type="InterPro" id="IPR050288">
    <property type="entry name" value="Cellulose_deg_GH3"/>
</dbReference>
<evidence type="ECO:0000256" key="10">
    <source>
        <dbReference type="ARBA" id="ARBA00023295"/>
    </source>
</evidence>
<dbReference type="GO" id="GO:0005576">
    <property type="term" value="C:extracellular region"/>
    <property type="evidence" value="ECO:0007669"/>
    <property type="project" value="UniProtKB-SubCell"/>
</dbReference>
<comment type="subcellular location">
    <subcellularLocation>
        <location evidence="2">Secreted</location>
    </subcellularLocation>
</comment>
<feature type="signal peptide" evidence="12">
    <location>
        <begin position="1"/>
        <end position="19"/>
    </location>
</feature>
<evidence type="ECO:0000256" key="3">
    <source>
        <dbReference type="ARBA" id="ARBA00004987"/>
    </source>
</evidence>
<dbReference type="VEuPathDB" id="FungiDB:MYCFIDRAFT_211302"/>
<evidence type="ECO:0000256" key="6">
    <source>
        <dbReference type="ARBA" id="ARBA00022525"/>
    </source>
</evidence>
<comment type="similarity">
    <text evidence="4">Belongs to the glycosyl hydrolase 3 family.</text>
</comment>
<dbReference type="RefSeq" id="XP_007926587.1">
    <property type="nucleotide sequence ID" value="XM_007928396.1"/>
</dbReference>
<evidence type="ECO:0000256" key="2">
    <source>
        <dbReference type="ARBA" id="ARBA00004613"/>
    </source>
</evidence>
<dbReference type="Proteomes" id="UP000016932">
    <property type="component" value="Unassembled WGS sequence"/>
</dbReference>
<dbReference type="GeneID" id="19337370"/>
<proteinExistence type="inferred from homology"/>
<name>M3B1U0_PSEFD</name>
<gene>
    <name evidence="13" type="ORF">MYCFIDRAFT_211302</name>
</gene>
<evidence type="ECO:0000256" key="1">
    <source>
        <dbReference type="ARBA" id="ARBA00000448"/>
    </source>
</evidence>
<dbReference type="InterPro" id="IPR036962">
    <property type="entry name" value="Glyco_hydro_3_N_sf"/>
</dbReference>
<dbReference type="GO" id="GO:0009251">
    <property type="term" value="P:glucan catabolic process"/>
    <property type="evidence" value="ECO:0007669"/>
    <property type="project" value="TreeGrafter"/>
</dbReference>
<dbReference type="SUPFAM" id="SSF51445">
    <property type="entry name" value="(Trans)glycosidases"/>
    <property type="match status" value="1"/>
</dbReference>
<evidence type="ECO:0000256" key="8">
    <source>
        <dbReference type="ARBA" id="ARBA00022801"/>
    </source>
</evidence>
<dbReference type="GO" id="GO:0008422">
    <property type="term" value="F:beta-glucosidase activity"/>
    <property type="evidence" value="ECO:0007669"/>
    <property type="project" value="UniProtKB-EC"/>
</dbReference>
<keyword evidence="8 13" id="KW-0378">Hydrolase</keyword>
<evidence type="ECO:0000256" key="9">
    <source>
        <dbReference type="ARBA" id="ARBA00023180"/>
    </source>
</evidence>
<sequence length="173" mass="18314">MIILQTLSVFLAAASVAAGQETSQLDYPGTAWVTAEYSTSPETLPSPQTTGTAWETSFQQASYFVSNMTLEEKIQIITGTSGPCVGNIAPITRLNFGGLCLQDGPLAIRKADYASVFPAGVTVAASWDRKLARKRGQELGEKFRGKGAHVILGPVAGPLGRSSRGGRNWEGLP</sequence>
<comment type="catalytic activity">
    <reaction evidence="1">
        <text>Hydrolysis of terminal, non-reducing beta-D-glucosyl residues with release of beta-D-glucose.</text>
        <dbReference type="EC" id="3.2.1.21"/>
    </reaction>
</comment>
<dbReference type="OrthoDB" id="416222at2759"/>
<organism evidence="13 14">
    <name type="scientific">Pseudocercospora fijiensis (strain CIRAD86)</name>
    <name type="common">Black leaf streak disease fungus</name>
    <name type="synonym">Mycosphaerella fijiensis</name>
    <dbReference type="NCBI Taxonomy" id="383855"/>
    <lineage>
        <taxon>Eukaryota</taxon>
        <taxon>Fungi</taxon>
        <taxon>Dikarya</taxon>
        <taxon>Ascomycota</taxon>
        <taxon>Pezizomycotina</taxon>
        <taxon>Dothideomycetes</taxon>
        <taxon>Dothideomycetidae</taxon>
        <taxon>Mycosphaerellales</taxon>
        <taxon>Mycosphaerellaceae</taxon>
        <taxon>Pseudocercospora</taxon>
    </lineage>
</organism>
<accession>M3B1U0</accession>
<dbReference type="AlphaFoldDB" id="M3B1U0"/>
<evidence type="ECO:0000313" key="14">
    <source>
        <dbReference type="Proteomes" id="UP000016932"/>
    </source>
</evidence>
<dbReference type="eggNOG" id="ENOG502QR4D">
    <property type="taxonomic scope" value="Eukaryota"/>
</dbReference>
<dbReference type="EC" id="3.2.1.21" evidence="5"/>
<evidence type="ECO:0000256" key="12">
    <source>
        <dbReference type="SAM" id="SignalP"/>
    </source>
</evidence>
<protein>
    <recommendedName>
        <fullName evidence="5">beta-glucosidase</fullName>
        <ecNumber evidence="5">3.2.1.21</ecNumber>
    </recommendedName>
</protein>
<evidence type="ECO:0000256" key="4">
    <source>
        <dbReference type="ARBA" id="ARBA00005336"/>
    </source>
</evidence>
<dbReference type="PANTHER" id="PTHR42715:SF12">
    <property type="entry name" value="BETA-GLUCOSIDASE G-RELATED"/>
    <property type="match status" value="1"/>
</dbReference>
<dbReference type="InterPro" id="IPR017853">
    <property type="entry name" value="GH"/>
</dbReference>
<dbReference type="KEGG" id="pfj:MYCFIDRAFT_211302"/>
<dbReference type="PRINTS" id="PR00133">
    <property type="entry name" value="GLHYDRLASE3"/>
</dbReference>
<evidence type="ECO:0000256" key="11">
    <source>
        <dbReference type="ARBA" id="ARBA00024983"/>
    </source>
</evidence>
<evidence type="ECO:0000313" key="13">
    <source>
        <dbReference type="EMBL" id="EME83323.1"/>
    </source>
</evidence>
<feature type="chain" id="PRO_5004031106" description="beta-glucosidase" evidence="12">
    <location>
        <begin position="20"/>
        <end position="173"/>
    </location>
</feature>
<comment type="pathway">
    <text evidence="3">Glycan metabolism; cellulose degradation.</text>
</comment>
<dbReference type="EMBL" id="KB446558">
    <property type="protein sequence ID" value="EME83323.1"/>
    <property type="molecule type" value="Genomic_DNA"/>
</dbReference>
<keyword evidence="14" id="KW-1185">Reference proteome</keyword>
<comment type="function">
    <text evidence="11">Beta-glucosidases are one of a number of cellulolytic enzymes involved in the degradation of cellulosic biomass. Catalyzes the last step releasing glucose from the inhibitory cellobiose.</text>
</comment>
<dbReference type="Gene3D" id="3.20.20.300">
    <property type="entry name" value="Glycoside hydrolase, family 3, N-terminal domain"/>
    <property type="match status" value="1"/>
</dbReference>
<dbReference type="InterPro" id="IPR001764">
    <property type="entry name" value="Glyco_hydro_3_N"/>
</dbReference>
<evidence type="ECO:0000256" key="7">
    <source>
        <dbReference type="ARBA" id="ARBA00022729"/>
    </source>
</evidence>
<evidence type="ECO:0000256" key="5">
    <source>
        <dbReference type="ARBA" id="ARBA00012744"/>
    </source>
</evidence>